<dbReference type="GO" id="GO:0042802">
    <property type="term" value="F:identical protein binding"/>
    <property type="evidence" value="ECO:0007669"/>
    <property type="project" value="TreeGrafter"/>
</dbReference>
<evidence type="ECO:0000256" key="5">
    <source>
        <dbReference type="ARBA" id="ARBA00022898"/>
    </source>
</evidence>
<keyword evidence="2" id="KW-0032">Aminotransferase</keyword>
<keyword evidence="3" id="KW-0028">Amino-acid biosynthesis</keyword>
<gene>
    <name evidence="8" type="ORF">Thini_1040</name>
</gene>
<dbReference type="InterPro" id="IPR015421">
    <property type="entry name" value="PyrdxlP-dep_Trfase_major"/>
</dbReference>
<dbReference type="FunFam" id="3.40.640.10:FF:000004">
    <property type="entry name" value="Acetylornithine aminotransferase"/>
    <property type="match status" value="1"/>
</dbReference>
<evidence type="ECO:0000313" key="8">
    <source>
        <dbReference type="EMBL" id="EIJ33663.1"/>
    </source>
</evidence>
<comment type="pathway">
    <text evidence="6">Amino-acid biosynthesis.</text>
</comment>
<evidence type="ECO:0000256" key="7">
    <source>
        <dbReference type="RuleBase" id="RU003560"/>
    </source>
</evidence>
<dbReference type="PANTHER" id="PTHR11986">
    <property type="entry name" value="AMINOTRANSFERASE CLASS III"/>
    <property type="match status" value="1"/>
</dbReference>
<dbReference type="SUPFAM" id="SSF53383">
    <property type="entry name" value="PLP-dependent transferases"/>
    <property type="match status" value="1"/>
</dbReference>
<dbReference type="EMBL" id="JH651384">
    <property type="protein sequence ID" value="EIJ33663.1"/>
    <property type="molecule type" value="Genomic_DNA"/>
</dbReference>
<comment type="cofactor">
    <cofactor evidence="1">
        <name>pyridoxal 5'-phosphate</name>
        <dbReference type="ChEBI" id="CHEBI:597326"/>
    </cofactor>
</comment>
<organism evidence="8 9">
    <name type="scientific">Thiothrix nivea (strain ATCC 35100 / DSM 5205 / JP2)</name>
    <dbReference type="NCBI Taxonomy" id="870187"/>
    <lineage>
        <taxon>Bacteria</taxon>
        <taxon>Pseudomonadati</taxon>
        <taxon>Pseudomonadota</taxon>
        <taxon>Gammaproteobacteria</taxon>
        <taxon>Thiotrichales</taxon>
        <taxon>Thiotrichaceae</taxon>
        <taxon>Thiothrix</taxon>
    </lineage>
</organism>
<dbReference type="GO" id="GO:0008483">
    <property type="term" value="F:transaminase activity"/>
    <property type="evidence" value="ECO:0007669"/>
    <property type="project" value="UniProtKB-KW"/>
</dbReference>
<dbReference type="AlphaFoldDB" id="A0A656HBG9"/>
<dbReference type="InterPro" id="IPR015422">
    <property type="entry name" value="PyrdxlP-dep_Trfase_small"/>
</dbReference>
<dbReference type="PANTHER" id="PTHR11986:SF79">
    <property type="entry name" value="ACETYLORNITHINE AMINOTRANSFERASE, MITOCHONDRIAL"/>
    <property type="match status" value="1"/>
</dbReference>
<evidence type="ECO:0000256" key="2">
    <source>
        <dbReference type="ARBA" id="ARBA00022576"/>
    </source>
</evidence>
<dbReference type="NCBIfam" id="TIGR00707">
    <property type="entry name" value="argD"/>
    <property type="match status" value="1"/>
</dbReference>
<dbReference type="InterPro" id="IPR049704">
    <property type="entry name" value="Aminotrans_3_PPA_site"/>
</dbReference>
<keyword evidence="9" id="KW-1185">Reference proteome</keyword>
<dbReference type="InterPro" id="IPR005814">
    <property type="entry name" value="Aminotrans_3"/>
</dbReference>
<dbReference type="PROSITE" id="PS00600">
    <property type="entry name" value="AA_TRANSFER_CLASS_3"/>
    <property type="match status" value="1"/>
</dbReference>
<dbReference type="RefSeq" id="WP_002707612.1">
    <property type="nucleotide sequence ID" value="NZ_JH651384.1"/>
</dbReference>
<dbReference type="InterPro" id="IPR004636">
    <property type="entry name" value="AcOrn/SuccOrn_fam"/>
</dbReference>
<dbReference type="Gene3D" id="3.40.640.10">
    <property type="entry name" value="Type I PLP-dependent aspartate aminotransferase-like (Major domain)"/>
    <property type="match status" value="1"/>
</dbReference>
<dbReference type="GO" id="GO:0006526">
    <property type="term" value="P:L-arginine biosynthetic process"/>
    <property type="evidence" value="ECO:0007669"/>
    <property type="project" value="UniProtKB-ARBA"/>
</dbReference>
<protein>
    <submittedName>
        <fullName evidence="8">Acetylornithine/succinyldiaminopimelateaminotran sferase</fullName>
    </submittedName>
</protein>
<reference evidence="9" key="1">
    <citation type="journal article" date="2011" name="Stand. Genomic Sci.">
        <title>Genome sequence of the filamentous, gliding Thiothrix nivea neotype strain (JP2(T)).</title>
        <authorList>
            <person name="Lapidus A."/>
            <person name="Nolan M."/>
            <person name="Lucas S."/>
            <person name="Glavina Del Rio T."/>
            <person name="Tice H."/>
            <person name="Cheng J.F."/>
            <person name="Tapia R."/>
            <person name="Han C."/>
            <person name="Goodwin L."/>
            <person name="Pitluck S."/>
            <person name="Liolios K."/>
            <person name="Pagani I."/>
            <person name="Ivanova N."/>
            <person name="Huntemann M."/>
            <person name="Mavromatis K."/>
            <person name="Mikhailova N."/>
            <person name="Pati A."/>
            <person name="Chen A."/>
            <person name="Palaniappan K."/>
            <person name="Land M."/>
            <person name="Brambilla E.M."/>
            <person name="Rohde M."/>
            <person name="Abt B."/>
            <person name="Verbarg S."/>
            <person name="Goker M."/>
            <person name="Bristow J."/>
            <person name="Eisen J.A."/>
            <person name="Markowitz V."/>
            <person name="Hugenholtz P."/>
            <person name="Kyrpides N.C."/>
            <person name="Klenk H.P."/>
            <person name="Woyke T."/>
        </authorList>
    </citation>
    <scope>NUCLEOTIDE SEQUENCE [LARGE SCALE GENOMIC DNA]</scope>
    <source>
        <strain evidence="9">ATCC 35100 / DSM 5205 / JP2</strain>
    </source>
</reference>
<proteinExistence type="inferred from homology"/>
<evidence type="ECO:0000313" key="9">
    <source>
        <dbReference type="Proteomes" id="UP000005317"/>
    </source>
</evidence>
<dbReference type="Proteomes" id="UP000005317">
    <property type="component" value="Unassembled WGS sequence"/>
</dbReference>
<evidence type="ECO:0000256" key="3">
    <source>
        <dbReference type="ARBA" id="ARBA00022605"/>
    </source>
</evidence>
<dbReference type="InterPro" id="IPR050103">
    <property type="entry name" value="Class-III_PLP-dep_AT"/>
</dbReference>
<dbReference type="Pfam" id="PF00202">
    <property type="entry name" value="Aminotran_3"/>
    <property type="match status" value="1"/>
</dbReference>
<dbReference type="InterPro" id="IPR015424">
    <property type="entry name" value="PyrdxlP-dep_Trfase"/>
</dbReference>
<comment type="similarity">
    <text evidence="7">Belongs to the class-III pyridoxal-phosphate-dependent aminotransferase family.</text>
</comment>
<dbReference type="NCBIfam" id="NF002325">
    <property type="entry name" value="PRK01278.1"/>
    <property type="match status" value="1"/>
</dbReference>
<dbReference type="PIRSF" id="PIRSF000521">
    <property type="entry name" value="Transaminase_4ab_Lys_Orn"/>
    <property type="match status" value="1"/>
</dbReference>
<dbReference type="CDD" id="cd00610">
    <property type="entry name" value="OAT_like"/>
    <property type="match status" value="1"/>
</dbReference>
<evidence type="ECO:0000256" key="4">
    <source>
        <dbReference type="ARBA" id="ARBA00022679"/>
    </source>
</evidence>
<keyword evidence="4" id="KW-0808">Transferase</keyword>
<dbReference type="OrthoDB" id="9801052at2"/>
<accession>A0A656HBG9</accession>
<sequence length="390" mass="42295">MQTIFRNIMQAASRPELIFEQGSGSWLTDHNGKQYLDFVQGWAVNTLGHCPAVITNALNQQSSRLINASPAFYNRPMLECAEALTHHSVFDQVFFANSGAEANEGAIKLARKWGKVHKNGAWKIITFDNSFHGRTLTTMAASGKPAFAPMFEPKTPGFTKVSFNEAEAVRQAIDTETVAIMIEPIQGEAGVIPATPEFLHTLRQLADEHNLLLICDEVQTGMGRTGDLFAYQGYGIEPDIMTLGKGLGGGVPISALLAKHHACVFTAGEQGGTYNGNSLMTAVAYSIIQAITQPDFLSTVRERSQLLRDALSSLSLQFGLGKIRGRGLLLALDTGTLDAVAIVQTCFKQGLLINTPQPHTLRFMPALNVTETEIKQMTTILSAVLSTNCL</sequence>
<name>A0A656HBG9_THINJ</name>
<dbReference type="Gene3D" id="3.90.1150.10">
    <property type="entry name" value="Aspartate Aminotransferase, domain 1"/>
    <property type="match status" value="1"/>
</dbReference>
<evidence type="ECO:0000256" key="6">
    <source>
        <dbReference type="ARBA" id="ARBA00029440"/>
    </source>
</evidence>
<keyword evidence="5 7" id="KW-0663">Pyridoxal phosphate</keyword>
<dbReference type="GO" id="GO:0030170">
    <property type="term" value="F:pyridoxal phosphate binding"/>
    <property type="evidence" value="ECO:0007669"/>
    <property type="project" value="InterPro"/>
</dbReference>
<evidence type="ECO:0000256" key="1">
    <source>
        <dbReference type="ARBA" id="ARBA00001933"/>
    </source>
</evidence>
<dbReference type="NCBIfam" id="NF002985">
    <property type="entry name" value="PRK03715.1"/>
    <property type="match status" value="1"/>
</dbReference>